<dbReference type="EMBL" id="BOQP01000023">
    <property type="protein sequence ID" value="GIM75374.1"/>
    <property type="molecule type" value="Genomic_DNA"/>
</dbReference>
<accession>A0A919SP79</accession>
<evidence type="ECO:0000313" key="2">
    <source>
        <dbReference type="Proteomes" id="UP000680865"/>
    </source>
</evidence>
<name>A0A919SP79_9ACTN</name>
<evidence type="ECO:0000313" key="1">
    <source>
        <dbReference type="EMBL" id="GIM75374.1"/>
    </source>
</evidence>
<keyword evidence="2" id="KW-1185">Reference proteome</keyword>
<dbReference type="Proteomes" id="UP000680865">
    <property type="component" value="Unassembled WGS sequence"/>
</dbReference>
<dbReference type="RefSeq" id="WP_212999204.1">
    <property type="nucleotide sequence ID" value="NZ_BAAATW010000002.1"/>
</dbReference>
<sequence>MFVEDLGQPVAVADGDPPMGQLRGEVVAEGAGLQAPVLVGHVDQFLRERVIEQACTARAWLRLFRSATL</sequence>
<dbReference type="AlphaFoldDB" id="A0A919SP79"/>
<organism evidence="1 2">
    <name type="scientific">Winogradskya consettensis</name>
    <dbReference type="NCBI Taxonomy" id="113560"/>
    <lineage>
        <taxon>Bacteria</taxon>
        <taxon>Bacillati</taxon>
        <taxon>Actinomycetota</taxon>
        <taxon>Actinomycetes</taxon>
        <taxon>Micromonosporales</taxon>
        <taxon>Micromonosporaceae</taxon>
        <taxon>Winogradskya</taxon>
    </lineage>
</organism>
<comment type="caution">
    <text evidence="1">The sequence shown here is derived from an EMBL/GenBank/DDBJ whole genome shotgun (WGS) entry which is preliminary data.</text>
</comment>
<reference evidence="1" key="1">
    <citation type="submission" date="2021-03" db="EMBL/GenBank/DDBJ databases">
        <title>Whole genome shotgun sequence of Actinoplanes consettensis NBRC 14913.</title>
        <authorList>
            <person name="Komaki H."/>
            <person name="Tamura T."/>
        </authorList>
    </citation>
    <scope>NUCLEOTIDE SEQUENCE</scope>
    <source>
        <strain evidence="1">NBRC 14913</strain>
    </source>
</reference>
<proteinExistence type="predicted"/>
<protein>
    <submittedName>
        <fullName evidence="1">Uncharacterized protein</fullName>
    </submittedName>
</protein>
<gene>
    <name evidence="1" type="ORF">Aco04nite_45060</name>
</gene>